<dbReference type="InterPro" id="IPR011055">
    <property type="entry name" value="Dup_hybrid_motif"/>
</dbReference>
<dbReference type="Gene3D" id="2.70.70.10">
    <property type="entry name" value="Glucose Permease (Domain IIA)"/>
    <property type="match status" value="1"/>
</dbReference>
<dbReference type="GO" id="GO:0004222">
    <property type="term" value="F:metalloendopeptidase activity"/>
    <property type="evidence" value="ECO:0007669"/>
    <property type="project" value="TreeGrafter"/>
</dbReference>
<name>D6X6N0_STRE2</name>
<dbReference type="PANTHER" id="PTHR21666:SF270">
    <property type="entry name" value="MUREIN HYDROLASE ACTIVATOR ENVC"/>
    <property type="match status" value="1"/>
</dbReference>
<keyword evidence="4" id="KW-1185">Reference proteome</keyword>
<dbReference type="InterPro" id="IPR016047">
    <property type="entry name" value="M23ase_b-sheet_dom"/>
</dbReference>
<evidence type="ECO:0000313" key="4">
    <source>
        <dbReference type="Proteomes" id="UP000002805"/>
    </source>
</evidence>
<dbReference type="HOGENOM" id="CLU_1467435_0_0_11"/>
<accession>D6X6N0</accession>
<reference evidence="4" key="2">
    <citation type="submission" date="2009-10" db="EMBL/GenBank/DDBJ databases">
        <title>The genome sequence of Streptomyces pristinaespiralis strain ATCC 25486.</title>
        <authorList>
            <consortium name="The Broad Institute Genome Sequencing Platform"/>
            <consortium name="Broad Institute Microbial Sequencing Center"/>
            <person name="Fischbach M."/>
            <person name="Godfrey P."/>
            <person name="Ward D."/>
            <person name="Young S."/>
            <person name="Zeng Q."/>
            <person name="Koehrsen M."/>
            <person name="Alvarado L."/>
            <person name="Berlin A.M."/>
            <person name="Bochicchio J."/>
            <person name="Borenstein D."/>
            <person name="Chapman S.B."/>
            <person name="Chen Z."/>
            <person name="Engels R."/>
            <person name="Freedman E."/>
            <person name="Gellesch M."/>
            <person name="Goldberg J."/>
            <person name="Griggs A."/>
            <person name="Gujja S."/>
            <person name="Heilman E.R."/>
            <person name="Heiman D.I."/>
            <person name="Hepburn T.A."/>
            <person name="Howarth C."/>
            <person name="Jen D."/>
            <person name="Larson L."/>
            <person name="Lewis B."/>
            <person name="Mehta T."/>
            <person name="Park D."/>
            <person name="Pearson M."/>
            <person name="Richards J."/>
            <person name="Roberts A."/>
            <person name="Saif S."/>
            <person name="Shea T.D."/>
            <person name="Shenoy N."/>
            <person name="Sisk P."/>
            <person name="Stolte C."/>
            <person name="Sykes S.N."/>
            <person name="Thomson T."/>
            <person name="Walk T."/>
            <person name="White J."/>
            <person name="Yandava C."/>
            <person name="Straight P."/>
            <person name="Clardy J."/>
            <person name="Hung D."/>
            <person name="Kolter R."/>
            <person name="Mekalanos J."/>
            <person name="Walker S."/>
            <person name="Walsh C.T."/>
            <person name="Wieland-Brown L.C."/>
            <person name="Haas B."/>
            <person name="Nusbaum C."/>
            <person name="Birren B."/>
        </authorList>
    </citation>
    <scope>NUCLEOTIDE SEQUENCE [LARGE SCALE GENOMIC DNA]</scope>
    <source>
        <strain evidence="4">ATCC 25486 / DSM 40338 / CBS 914.69 / JCM 4507 / NBRC 13074 / NRRL 2958 / 5647</strain>
    </source>
</reference>
<sequence length="209" mass="22821">MQHDAQRCPHAHAPESRSVPGRRRMVKRTRTVLRKAAAVASAVLAVPAVALAAAPPAAAVDYYYELPYPAGESYRVTQGPEGTFSHTGPYNEYAWDFGLPENYEVSAAQAGTVLVSDWSPYWQNGIEVIIRHSNGRCTHYAHLNRAIYNTGDWVPQGRIIGWSGNTGASTAPHLHFQVIDCNTRVGIPATLQGWTPNTGSWPVSVNTRA</sequence>
<feature type="region of interest" description="Disordered" evidence="1">
    <location>
        <begin position="1"/>
        <end position="24"/>
    </location>
</feature>
<dbReference type="Proteomes" id="UP000002805">
    <property type="component" value="Chromosome"/>
</dbReference>
<feature type="compositionally biased region" description="Basic and acidic residues" evidence="1">
    <location>
        <begin position="1"/>
        <end position="15"/>
    </location>
</feature>
<dbReference type="Pfam" id="PF01551">
    <property type="entry name" value="Peptidase_M23"/>
    <property type="match status" value="1"/>
</dbReference>
<proteinExistence type="predicted"/>
<evidence type="ECO:0000313" key="3">
    <source>
        <dbReference type="EMBL" id="EFH30613.1"/>
    </source>
</evidence>
<gene>
    <name evidence="3" type="ORF">SSDG_05823</name>
</gene>
<reference evidence="4" key="1">
    <citation type="submission" date="2008-02" db="EMBL/GenBank/DDBJ databases">
        <authorList>
            <consortium name="The Broad Institute Genome Sequencing Platform"/>
            <person name="Fischbach M."/>
            <person name="Ward D."/>
            <person name="Young S."/>
            <person name="Jaffe D."/>
            <person name="Gnerre S."/>
            <person name="Berlin A."/>
            <person name="Heiman D."/>
            <person name="Hepburn T."/>
            <person name="Sykes S."/>
            <person name="Alvarado L."/>
            <person name="Kodira C.D."/>
            <person name="Straight P."/>
            <person name="Clardy J."/>
            <person name="Hung D."/>
            <person name="Kolter R."/>
            <person name="Mekalanos J."/>
            <person name="Walker S."/>
            <person name="Walsh C.T."/>
            <person name="Lander E."/>
            <person name="Galagan J."/>
            <person name="Nusbaum C."/>
            <person name="Birren B."/>
        </authorList>
    </citation>
    <scope>NUCLEOTIDE SEQUENCE [LARGE SCALE GENOMIC DNA]</scope>
    <source>
        <strain evidence="4">ATCC 25486 / DSM 40338 / CBS 914.69 / JCM 4507 / NBRC 13074 / NRRL 2958 / 5647</strain>
    </source>
</reference>
<protein>
    <submittedName>
        <fullName evidence="3">Predicted protein</fullName>
    </submittedName>
</protein>
<evidence type="ECO:0000259" key="2">
    <source>
        <dbReference type="Pfam" id="PF01551"/>
    </source>
</evidence>
<dbReference type="EMBL" id="CM000950">
    <property type="protein sequence ID" value="EFH30613.1"/>
    <property type="molecule type" value="Genomic_DNA"/>
</dbReference>
<dbReference type="AlphaFoldDB" id="D6X6N0"/>
<dbReference type="PANTHER" id="PTHR21666">
    <property type="entry name" value="PEPTIDASE-RELATED"/>
    <property type="match status" value="1"/>
</dbReference>
<dbReference type="InterPro" id="IPR050570">
    <property type="entry name" value="Cell_wall_metabolism_enzyme"/>
</dbReference>
<dbReference type="SUPFAM" id="SSF51261">
    <property type="entry name" value="Duplicated hybrid motif"/>
    <property type="match status" value="1"/>
</dbReference>
<dbReference type="CDD" id="cd12797">
    <property type="entry name" value="M23_peptidase"/>
    <property type="match status" value="1"/>
</dbReference>
<feature type="domain" description="M23ase beta-sheet core" evidence="2">
    <location>
        <begin position="93"/>
        <end position="180"/>
    </location>
</feature>
<evidence type="ECO:0000256" key="1">
    <source>
        <dbReference type="SAM" id="MobiDB-lite"/>
    </source>
</evidence>
<organism evidence="3 4">
    <name type="scientific">Streptomyces pristinaespiralis (strain ATCC 25486 / DSM 40338 / CBS 914.69 / JCM 4507 / KCC S-0507 / NBRC 13074 / NRRL 2958 / 5647)</name>
    <dbReference type="NCBI Taxonomy" id="457429"/>
    <lineage>
        <taxon>Bacteria</taxon>
        <taxon>Bacillati</taxon>
        <taxon>Actinomycetota</taxon>
        <taxon>Actinomycetes</taxon>
        <taxon>Kitasatosporales</taxon>
        <taxon>Streptomycetaceae</taxon>
        <taxon>Streptomyces</taxon>
    </lineage>
</organism>
<dbReference type="eggNOG" id="COG0739">
    <property type="taxonomic scope" value="Bacteria"/>
</dbReference>